<evidence type="ECO:0000313" key="3">
    <source>
        <dbReference type="Proteomes" id="UP001440599"/>
    </source>
</evidence>
<dbReference type="Pfam" id="PF14014">
    <property type="entry name" value="DUF4230"/>
    <property type="match status" value="1"/>
</dbReference>
<sequence length="211" mass="23674">MANNIDSESKPRRRLRLRGKLLGLLILILALGLSFFLGAVLTHRNSAPTITTDLISQQLNGIQELATVEYYYTNMGQYENQLDFYGWKVPFTTKRFILSYDAVIKAGVDLSALDVRVTGDTIAITLPEPEILSHEIPEDSIQVFDETHNIFNPIQISDYTGFTRDQKALLEERAIENGLLDKASEQACTVVENLLELLPGIEHYQLTVSCA</sequence>
<evidence type="ECO:0000313" key="2">
    <source>
        <dbReference type="EMBL" id="MEQ2456208.1"/>
    </source>
</evidence>
<feature type="transmembrane region" description="Helical" evidence="1">
    <location>
        <begin position="21"/>
        <end position="41"/>
    </location>
</feature>
<keyword evidence="3" id="KW-1185">Reference proteome</keyword>
<keyword evidence="1" id="KW-0472">Membrane</keyword>
<organism evidence="2 3">
    <name type="scientific">Flavonifractor hominis</name>
    <dbReference type="NCBI Taxonomy" id="3133178"/>
    <lineage>
        <taxon>Bacteria</taxon>
        <taxon>Bacillati</taxon>
        <taxon>Bacillota</taxon>
        <taxon>Clostridia</taxon>
        <taxon>Eubacteriales</taxon>
        <taxon>Oscillospiraceae</taxon>
        <taxon>Flavonifractor</taxon>
    </lineage>
</organism>
<proteinExistence type="predicted"/>
<name>A0ABV1ENP6_9FIRM</name>
<keyword evidence="1" id="KW-1133">Transmembrane helix</keyword>
<dbReference type="RefSeq" id="WP_349139796.1">
    <property type="nucleotide sequence ID" value="NZ_JBBMFT010000003.1"/>
</dbReference>
<dbReference type="InterPro" id="IPR025324">
    <property type="entry name" value="DUF4230"/>
</dbReference>
<dbReference type="EMBL" id="JBBMFT010000003">
    <property type="protein sequence ID" value="MEQ2456208.1"/>
    <property type="molecule type" value="Genomic_DNA"/>
</dbReference>
<reference evidence="2 3" key="1">
    <citation type="submission" date="2024-03" db="EMBL/GenBank/DDBJ databases">
        <title>Human intestinal bacterial collection.</title>
        <authorList>
            <person name="Pauvert C."/>
            <person name="Hitch T.C.A."/>
            <person name="Clavel T."/>
        </authorList>
    </citation>
    <scope>NUCLEOTIDE SEQUENCE [LARGE SCALE GENOMIC DNA]</scope>
    <source>
        <strain evidence="2 3">CLA-AP-H34</strain>
    </source>
</reference>
<gene>
    <name evidence="2" type="ORF">WMO45_06695</name>
</gene>
<dbReference type="Proteomes" id="UP001440599">
    <property type="component" value="Unassembled WGS sequence"/>
</dbReference>
<comment type="caution">
    <text evidence="2">The sequence shown here is derived from an EMBL/GenBank/DDBJ whole genome shotgun (WGS) entry which is preliminary data.</text>
</comment>
<evidence type="ECO:0000256" key="1">
    <source>
        <dbReference type="SAM" id="Phobius"/>
    </source>
</evidence>
<accession>A0ABV1ENP6</accession>
<protein>
    <submittedName>
        <fullName evidence="2">DUF4230 domain-containing protein</fullName>
    </submittedName>
</protein>
<keyword evidence="1" id="KW-0812">Transmembrane</keyword>